<dbReference type="HOGENOM" id="CLU_2671042_0_0_1"/>
<reference evidence="2" key="2">
    <citation type="journal article" date="2009" name="Fungal Genet. Biol.">
        <title>The 2008 update of the Aspergillus nidulans genome annotation: a community effort.</title>
        <authorList>
            <person name="Wortman J.R."/>
            <person name="Gilsenan J.M."/>
            <person name="Joardar V."/>
            <person name="Deegan J."/>
            <person name="Clutterbuck J."/>
            <person name="Andersen M.R."/>
            <person name="Archer D."/>
            <person name="Bencina M."/>
            <person name="Braus G."/>
            <person name="Coutinho P."/>
            <person name="von Dohren H."/>
            <person name="Doonan J."/>
            <person name="Driessen A.J."/>
            <person name="Durek P."/>
            <person name="Espeso E."/>
            <person name="Fekete E."/>
            <person name="Flipphi M."/>
            <person name="Estrada C.G."/>
            <person name="Geysens S."/>
            <person name="Goldman G."/>
            <person name="de Groot P.W."/>
            <person name="Hansen K."/>
            <person name="Harris S.D."/>
            <person name="Heinekamp T."/>
            <person name="Helmstaedt K."/>
            <person name="Henrissat B."/>
            <person name="Hofmann G."/>
            <person name="Homan T."/>
            <person name="Horio T."/>
            <person name="Horiuchi H."/>
            <person name="James S."/>
            <person name="Jones M."/>
            <person name="Karaffa L."/>
            <person name="Karanyi Z."/>
            <person name="Kato M."/>
            <person name="Keller N."/>
            <person name="Kelly D.E."/>
            <person name="Kiel J.A."/>
            <person name="Kim J.M."/>
            <person name="van der Klei I.J."/>
            <person name="Klis F.M."/>
            <person name="Kovalchuk A."/>
            <person name="Krasevec N."/>
            <person name="Kubicek C.P."/>
            <person name="Liu B."/>
            <person name="Maccabe A."/>
            <person name="Meyer V."/>
            <person name="Mirabito P."/>
            <person name="Miskei M."/>
            <person name="Mos M."/>
            <person name="Mullins J."/>
            <person name="Nelson D.R."/>
            <person name="Nielsen J."/>
            <person name="Oakley B.R."/>
            <person name="Osmani S.A."/>
            <person name="Pakula T."/>
            <person name="Paszewski A."/>
            <person name="Paulsen I."/>
            <person name="Pilsyk S."/>
            <person name="Pocsi I."/>
            <person name="Punt P.J."/>
            <person name="Ram A.F."/>
            <person name="Ren Q."/>
            <person name="Robellet X."/>
            <person name="Robson G."/>
            <person name="Seiboth B."/>
            <person name="van Solingen P."/>
            <person name="Specht T."/>
            <person name="Sun J."/>
            <person name="Taheri-Talesh N."/>
            <person name="Takeshita N."/>
            <person name="Ussery D."/>
            <person name="vanKuyk P.A."/>
            <person name="Visser H."/>
            <person name="van de Vondervoort P.J."/>
            <person name="de Vries R.P."/>
            <person name="Walton J."/>
            <person name="Xiang X."/>
            <person name="Xiong Y."/>
            <person name="Zeng A.P."/>
            <person name="Brandt B.W."/>
            <person name="Cornell M.J."/>
            <person name="van den Hondel C.A."/>
            <person name="Visser J."/>
            <person name="Oliver S.G."/>
            <person name="Turner G."/>
        </authorList>
    </citation>
    <scope>GENOME REANNOTATION</scope>
    <source>
        <strain evidence="2">FGSC A4 / ATCC 38163 / CBS 112.46 / NRRL 194 / M139</strain>
    </source>
</reference>
<proteinExistence type="predicted"/>
<dbReference type="EMBL" id="BN001306">
    <property type="protein sequence ID" value="CBF84015.1"/>
    <property type="molecule type" value="Genomic_DNA"/>
</dbReference>
<dbReference type="RefSeq" id="XP_050468541.1">
    <property type="nucleotide sequence ID" value="XM_050612642.1"/>
</dbReference>
<name>C8VJL2_EMENI</name>
<dbReference type="InParanoid" id="C8VJL2"/>
<gene>
    <name evidence="1" type="ORF">ANIA_11366</name>
</gene>
<sequence length="75" mass="8122">MDARLAPAKVHRDKKLPPAAGGSLLSLLILDPQGWSSGINGKLANAPRYQELDGFDKEKSGLFPIHVQIDKLGFI</sequence>
<accession>C8VJL2</accession>
<dbReference type="VEuPathDB" id="FungiDB:AN11366"/>
<dbReference type="KEGG" id="ani:ANIA_11366"/>
<evidence type="ECO:0000313" key="2">
    <source>
        <dbReference type="Proteomes" id="UP000000560"/>
    </source>
</evidence>
<dbReference type="GeneID" id="74896964"/>
<dbReference type="Proteomes" id="UP000000560">
    <property type="component" value="Chromosome VI"/>
</dbReference>
<dbReference type="OrthoDB" id="426882at2759"/>
<dbReference type="AlphaFoldDB" id="C8VJL2"/>
<evidence type="ECO:0000313" key="1">
    <source>
        <dbReference type="EMBL" id="CBF84015.1"/>
    </source>
</evidence>
<protein>
    <submittedName>
        <fullName evidence="1">Uncharacterized protein</fullName>
    </submittedName>
</protein>
<reference evidence="2" key="1">
    <citation type="journal article" date="2005" name="Nature">
        <title>Sequencing of Aspergillus nidulans and comparative analysis with A. fumigatus and A. oryzae.</title>
        <authorList>
            <person name="Galagan J.E."/>
            <person name="Calvo S.E."/>
            <person name="Cuomo C."/>
            <person name="Ma L.J."/>
            <person name="Wortman J.R."/>
            <person name="Batzoglou S."/>
            <person name="Lee S.I."/>
            <person name="Basturkmen M."/>
            <person name="Spevak C.C."/>
            <person name="Clutterbuck J."/>
            <person name="Kapitonov V."/>
            <person name="Jurka J."/>
            <person name="Scazzocchio C."/>
            <person name="Farman M."/>
            <person name="Butler J."/>
            <person name="Purcell S."/>
            <person name="Harris S."/>
            <person name="Braus G.H."/>
            <person name="Draht O."/>
            <person name="Busch S."/>
            <person name="D'Enfert C."/>
            <person name="Bouchier C."/>
            <person name="Goldman G.H."/>
            <person name="Bell-Pedersen D."/>
            <person name="Griffiths-Jones S."/>
            <person name="Doonan J.H."/>
            <person name="Yu J."/>
            <person name="Vienken K."/>
            <person name="Pain A."/>
            <person name="Freitag M."/>
            <person name="Selker E.U."/>
            <person name="Archer D.B."/>
            <person name="Penalva M.A."/>
            <person name="Oakley B.R."/>
            <person name="Momany M."/>
            <person name="Tanaka T."/>
            <person name="Kumagai T."/>
            <person name="Asai K."/>
            <person name="Machida M."/>
            <person name="Nierman W.C."/>
            <person name="Denning D.W."/>
            <person name="Caddick M."/>
            <person name="Hynes M."/>
            <person name="Paoletti M."/>
            <person name="Fischer R."/>
            <person name="Miller B."/>
            <person name="Dyer P."/>
            <person name="Sachs M.S."/>
            <person name="Osmani S.A."/>
            <person name="Birren B.W."/>
        </authorList>
    </citation>
    <scope>NUCLEOTIDE SEQUENCE [LARGE SCALE GENOMIC DNA]</scope>
    <source>
        <strain evidence="2">FGSC A4 / ATCC 38163 / CBS 112.46 / NRRL 194 / M139</strain>
    </source>
</reference>
<keyword evidence="2" id="KW-1185">Reference proteome</keyword>
<organism evidence="1 2">
    <name type="scientific">Emericella nidulans (strain FGSC A4 / ATCC 38163 / CBS 112.46 / NRRL 194 / M139)</name>
    <name type="common">Aspergillus nidulans</name>
    <dbReference type="NCBI Taxonomy" id="227321"/>
    <lineage>
        <taxon>Eukaryota</taxon>
        <taxon>Fungi</taxon>
        <taxon>Dikarya</taxon>
        <taxon>Ascomycota</taxon>
        <taxon>Pezizomycotina</taxon>
        <taxon>Eurotiomycetes</taxon>
        <taxon>Eurotiomycetidae</taxon>
        <taxon>Eurotiales</taxon>
        <taxon>Aspergillaceae</taxon>
        <taxon>Aspergillus</taxon>
        <taxon>Aspergillus subgen. Nidulantes</taxon>
    </lineage>
</organism>